<dbReference type="PANTHER" id="PTHR34216:SF3">
    <property type="entry name" value="POLY-BETA-1,6-N-ACETYL-D-GLUCOSAMINE N-DEACETYLASE"/>
    <property type="match status" value="1"/>
</dbReference>
<dbReference type="SUPFAM" id="SSF88713">
    <property type="entry name" value="Glycoside hydrolase/deacetylase"/>
    <property type="match status" value="1"/>
</dbReference>
<gene>
    <name evidence="4" type="ORF">GOAMR_59_00310</name>
</gene>
<dbReference type="InterPro" id="IPR051398">
    <property type="entry name" value="Polysacch_Deacetylase"/>
</dbReference>
<feature type="domain" description="NodB homology" evidence="3">
    <location>
        <begin position="84"/>
        <end position="354"/>
    </location>
</feature>
<dbReference type="Pfam" id="PF01522">
    <property type="entry name" value="Polysacc_deac_1"/>
    <property type="match status" value="2"/>
</dbReference>
<dbReference type="GO" id="GO:0005576">
    <property type="term" value="C:extracellular region"/>
    <property type="evidence" value="ECO:0007669"/>
    <property type="project" value="UniProtKB-SubCell"/>
</dbReference>
<evidence type="ECO:0000313" key="4">
    <source>
        <dbReference type="EMBL" id="GAB06731.1"/>
    </source>
</evidence>
<evidence type="ECO:0000259" key="3">
    <source>
        <dbReference type="PROSITE" id="PS51677"/>
    </source>
</evidence>
<comment type="subcellular location">
    <subcellularLocation>
        <location evidence="1">Secreted</location>
    </subcellularLocation>
</comment>
<dbReference type="AlphaFoldDB" id="G7GT06"/>
<protein>
    <recommendedName>
        <fullName evidence="3">NodB homology domain-containing protein</fullName>
    </recommendedName>
</protein>
<dbReference type="GO" id="GO:0005975">
    <property type="term" value="P:carbohydrate metabolic process"/>
    <property type="evidence" value="ECO:0007669"/>
    <property type="project" value="InterPro"/>
</dbReference>
<evidence type="ECO:0000256" key="2">
    <source>
        <dbReference type="ARBA" id="ARBA00022729"/>
    </source>
</evidence>
<dbReference type="STRING" id="1075090.GOAMR_59_00310"/>
<dbReference type="InterPro" id="IPR011330">
    <property type="entry name" value="Glyco_hydro/deAcase_b/a-brl"/>
</dbReference>
<proteinExistence type="predicted"/>
<organism evidence="4 5">
    <name type="scientific">Gordonia amarae NBRC 15530</name>
    <dbReference type="NCBI Taxonomy" id="1075090"/>
    <lineage>
        <taxon>Bacteria</taxon>
        <taxon>Bacillati</taxon>
        <taxon>Actinomycetota</taxon>
        <taxon>Actinomycetes</taxon>
        <taxon>Mycobacteriales</taxon>
        <taxon>Gordoniaceae</taxon>
        <taxon>Gordonia</taxon>
    </lineage>
</organism>
<accession>G7GT06</accession>
<sequence>MRVPDAGLVRSVIRGGVRRRIRGYRRRGGILMYHRVIDAAFDPWGICVSPRMFDEQMQVLAEHRSTVDAVSFSADGDAYSRSGERLAVTFDDGYLDNVVAALPILERHEIPATIFVIGNAVGRTREFWWDALERAVLAPTVLPVELEITLGDERHRYTLADGSAEQATDGSAEQVTDGRWRADVDAAVTDRQRLFATLWAAIVVLDPDEQDRAADDLLTWSGQRVSVPRIMVDDNEFAELAAHPLITVGSHTLDHLSLTDLSPRRQRDQIHGGHRRIEELAGRRITCFSFPFGRYDDSAVAAARELGVDIACTSVPEPATVTDDRHTLPRLQALDLDGDAFARWLRDDHRLLRA</sequence>
<reference evidence="4 5" key="1">
    <citation type="submission" date="2011-11" db="EMBL/GenBank/DDBJ databases">
        <title>Whole genome shotgun sequence of Gordonia amarae NBRC 15530.</title>
        <authorList>
            <person name="Takarada H."/>
            <person name="Hosoyama A."/>
            <person name="Tsuchikane K."/>
            <person name="Katsumata H."/>
            <person name="Yamazaki S."/>
            <person name="Fujita N."/>
        </authorList>
    </citation>
    <scope>NUCLEOTIDE SEQUENCE [LARGE SCALE GENOMIC DNA]</scope>
    <source>
        <strain evidence="4 5">NBRC 15530</strain>
    </source>
</reference>
<dbReference type="PROSITE" id="PS51677">
    <property type="entry name" value="NODB"/>
    <property type="match status" value="1"/>
</dbReference>
<dbReference type="Proteomes" id="UP000006023">
    <property type="component" value="Unassembled WGS sequence"/>
</dbReference>
<dbReference type="CDD" id="cd10918">
    <property type="entry name" value="CE4_NodB_like_5s_6s"/>
    <property type="match status" value="1"/>
</dbReference>
<keyword evidence="5" id="KW-1185">Reference proteome</keyword>
<dbReference type="RefSeq" id="WP_005190328.1">
    <property type="nucleotide sequence ID" value="NZ_BAED01000059.1"/>
</dbReference>
<dbReference type="InterPro" id="IPR002509">
    <property type="entry name" value="NODB_dom"/>
</dbReference>
<evidence type="ECO:0000313" key="5">
    <source>
        <dbReference type="Proteomes" id="UP000006023"/>
    </source>
</evidence>
<dbReference type="PANTHER" id="PTHR34216">
    <property type="match status" value="1"/>
</dbReference>
<dbReference type="EMBL" id="BAED01000059">
    <property type="protein sequence ID" value="GAB06731.1"/>
    <property type="molecule type" value="Genomic_DNA"/>
</dbReference>
<comment type="caution">
    <text evidence="4">The sequence shown here is derived from an EMBL/GenBank/DDBJ whole genome shotgun (WGS) entry which is preliminary data.</text>
</comment>
<dbReference type="Gene3D" id="3.20.20.370">
    <property type="entry name" value="Glycoside hydrolase/deacetylase"/>
    <property type="match status" value="1"/>
</dbReference>
<keyword evidence="2" id="KW-0732">Signal</keyword>
<evidence type="ECO:0000256" key="1">
    <source>
        <dbReference type="ARBA" id="ARBA00004613"/>
    </source>
</evidence>
<dbReference type="eggNOG" id="COG0726">
    <property type="taxonomic scope" value="Bacteria"/>
</dbReference>
<name>G7GT06_9ACTN</name>
<dbReference type="GO" id="GO:0016810">
    <property type="term" value="F:hydrolase activity, acting on carbon-nitrogen (but not peptide) bonds"/>
    <property type="evidence" value="ECO:0007669"/>
    <property type="project" value="InterPro"/>
</dbReference>